<proteinExistence type="inferred from homology"/>
<dbReference type="STRING" id="1745343.A0A2J6PKI6"/>
<evidence type="ECO:0008006" key="5">
    <source>
        <dbReference type="Google" id="ProtNLM"/>
    </source>
</evidence>
<dbReference type="GO" id="GO:0005758">
    <property type="term" value="C:mitochondrial intermembrane space"/>
    <property type="evidence" value="ECO:0007669"/>
    <property type="project" value="InterPro"/>
</dbReference>
<feature type="region of interest" description="Disordered" evidence="2">
    <location>
        <begin position="70"/>
        <end position="92"/>
    </location>
</feature>
<dbReference type="PANTHER" id="PTHR31905">
    <property type="entry name" value="COILED-COIL DOMAIN-CONTAINING PROTEIN 58"/>
    <property type="match status" value="1"/>
</dbReference>
<dbReference type="PIRSF" id="PIRSF022603">
    <property type="entry name" value="UCP022603"/>
    <property type="match status" value="1"/>
</dbReference>
<keyword evidence="4" id="KW-1185">Reference proteome</keyword>
<dbReference type="OrthoDB" id="5593818at2759"/>
<evidence type="ECO:0000313" key="4">
    <source>
        <dbReference type="Proteomes" id="UP000235672"/>
    </source>
</evidence>
<accession>A0A2J6PKI6</accession>
<dbReference type="Proteomes" id="UP000235672">
    <property type="component" value="Unassembled WGS sequence"/>
</dbReference>
<feature type="compositionally biased region" description="Polar residues" evidence="2">
    <location>
        <begin position="70"/>
        <end position="82"/>
    </location>
</feature>
<name>A0A2J6PKI6_9HELO</name>
<evidence type="ECO:0000256" key="2">
    <source>
        <dbReference type="SAM" id="MobiDB-lite"/>
    </source>
</evidence>
<dbReference type="EMBL" id="KZ613521">
    <property type="protein sequence ID" value="PMD14565.1"/>
    <property type="molecule type" value="Genomic_DNA"/>
</dbReference>
<reference evidence="3 4" key="1">
    <citation type="submission" date="2016-05" db="EMBL/GenBank/DDBJ databases">
        <title>A degradative enzymes factory behind the ericoid mycorrhizal symbiosis.</title>
        <authorList>
            <consortium name="DOE Joint Genome Institute"/>
            <person name="Martino E."/>
            <person name="Morin E."/>
            <person name="Grelet G."/>
            <person name="Kuo A."/>
            <person name="Kohler A."/>
            <person name="Daghino S."/>
            <person name="Barry K."/>
            <person name="Choi C."/>
            <person name="Cichocki N."/>
            <person name="Clum A."/>
            <person name="Copeland A."/>
            <person name="Hainaut M."/>
            <person name="Haridas S."/>
            <person name="Labutti K."/>
            <person name="Lindquist E."/>
            <person name="Lipzen A."/>
            <person name="Khouja H.-R."/>
            <person name="Murat C."/>
            <person name="Ohm R."/>
            <person name="Olson A."/>
            <person name="Spatafora J."/>
            <person name="Veneault-Fourrey C."/>
            <person name="Henrissat B."/>
            <person name="Grigoriev I."/>
            <person name="Martin F."/>
            <person name="Perotto S."/>
        </authorList>
    </citation>
    <scope>NUCLEOTIDE SEQUENCE [LARGE SCALE GENOMIC DNA]</scope>
    <source>
        <strain evidence="3 4">UAMH 7357</strain>
    </source>
</reference>
<protein>
    <recommendedName>
        <fullName evidence="5">Caffeine-induced death protein Cid2</fullName>
    </recommendedName>
</protein>
<comment type="similarity">
    <text evidence="1">Belongs to the MIX23 family.</text>
</comment>
<dbReference type="PANTHER" id="PTHR31905:SF2">
    <property type="entry name" value="PROTEIN MIX23"/>
    <property type="match status" value="1"/>
</dbReference>
<gene>
    <name evidence="3" type="ORF">NA56DRAFT_650892</name>
</gene>
<dbReference type="AlphaFoldDB" id="A0A2J6PKI6"/>
<dbReference type="Pfam" id="PF09774">
    <property type="entry name" value="MIX23"/>
    <property type="match status" value="1"/>
</dbReference>
<evidence type="ECO:0000313" key="3">
    <source>
        <dbReference type="EMBL" id="PMD14565.1"/>
    </source>
</evidence>
<organism evidence="3 4">
    <name type="scientific">Hyaloscypha hepaticicola</name>
    <dbReference type="NCBI Taxonomy" id="2082293"/>
    <lineage>
        <taxon>Eukaryota</taxon>
        <taxon>Fungi</taxon>
        <taxon>Dikarya</taxon>
        <taxon>Ascomycota</taxon>
        <taxon>Pezizomycotina</taxon>
        <taxon>Leotiomycetes</taxon>
        <taxon>Helotiales</taxon>
        <taxon>Hyaloscyphaceae</taxon>
        <taxon>Hyaloscypha</taxon>
    </lineage>
</organism>
<evidence type="ECO:0000256" key="1">
    <source>
        <dbReference type="ARBA" id="ARBA00024204"/>
    </source>
</evidence>
<dbReference type="InterPro" id="IPR019171">
    <property type="entry name" value="MIX23"/>
</dbReference>
<dbReference type="InterPro" id="IPR016805">
    <property type="entry name" value="MIX23_fungal"/>
</dbReference>
<sequence length="217" mass="24807">MLAGFIWKKSSRTEASKAAQQDIMTQPPPLPSLAPQFCFNTVALRDFLRISRGAIDDSITQNLNALIQPSTAGFDPTSTSTRIPRGPRSKTISSSSCKNFKNNVLFPSWQMRSDVLNYCASVATSPDPDDPESVLRQIESEKDRERVVDERLDPYSARFFPREARTERLATLIRQERGVENIIRARSWGLVIERCGEDWRDWEEALNEWRKGREKSQ</sequence>